<proteinExistence type="predicted"/>
<dbReference type="OrthoDB" id="3267153at2759"/>
<reference evidence="1" key="1">
    <citation type="submission" date="2020-05" db="EMBL/GenBank/DDBJ databases">
        <title>Mycena genomes resolve the evolution of fungal bioluminescence.</title>
        <authorList>
            <person name="Tsai I.J."/>
        </authorList>
    </citation>
    <scope>NUCLEOTIDE SEQUENCE</scope>
    <source>
        <strain evidence="1">160909Yilan</strain>
    </source>
</reference>
<evidence type="ECO:0000313" key="1">
    <source>
        <dbReference type="EMBL" id="KAF7360916.1"/>
    </source>
</evidence>
<dbReference type="CDD" id="cd00882">
    <property type="entry name" value="Ras_like_GTPase"/>
    <property type="match status" value="1"/>
</dbReference>
<evidence type="ECO:0008006" key="3">
    <source>
        <dbReference type="Google" id="ProtNLM"/>
    </source>
</evidence>
<dbReference type="SUPFAM" id="SSF52540">
    <property type="entry name" value="P-loop containing nucleoside triphosphate hydrolases"/>
    <property type="match status" value="1"/>
</dbReference>
<organism evidence="1 2">
    <name type="scientific">Mycena sanguinolenta</name>
    <dbReference type="NCBI Taxonomy" id="230812"/>
    <lineage>
        <taxon>Eukaryota</taxon>
        <taxon>Fungi</taxon>
        <taxon>Dikarya</taxon>
        <taxon>Basidiomycota</taxon>
        <taxon>Agaricomycotina</taxon>
        <taxon>Agaricomycetes</taxon>
        <taxon>Agaricomycetidae</taxon>
        <taxon>Agaricales</taxon>
        <taxon>Marasmiineae</taxon>
        <taxon>Mycenaceae</taxon>
        <taxon>Mycena</taxon>
    </lineage>
</organism>
<name>A0A8H6YLI6_9AGAR</name>
<gene>
    <name evidence="1" type="ORF">MSAN_01121500</name>
</gene>
<accession>A0A8H6YLI6</accession>
<dbReference type="InterPro" id="IPR027417">
    <property type="entry name" value="P-loop_NTPase"/>
</dbReference>
<comment type="caution">
    <text evidence="1">The sequence shown here is derived from an EMBL/GenBank/DDBJ whole genome shotgun (WGS) entry which is preliminary data.</text>
</comment>
<dbReference type="Gene3D" id="3.40.50.300">
    <property type="entry name" value="P-loop containing nucleotide triphosphate hydrolases"/>
    <property type="match status" value="1"/>
</dbReference>
<evidence type="ECO:0000313" key="2">
    <source>
        <dbReference type="Proteomes" id="UP000623467"/>
    </source>
</evidence>
<dbReference type="EMBL" id="JACAZH010000008">
    <property type="protein sequence ID" value="KAF7360916.1"/>
    <property type="molecule type" value="Genomic_DNA"/>
</dbReference>
<sequence length="447" mass="50244">MNSNAEIPPDNDLSKNNSAEDDLSFWNNRHLKFRVLILGRANAGKTTILERLIGATMDEAEVWRDGYRLPGQTVKGQIDRGLHNIDDEICFPSRPGFVFHDSRGVEAGSATELSTIQHFLHKRSSTATNLRTQLHVIWFCLPLDECRELFESERDMFRLLRGAAPLVVIFTKQDGAVSKETSQMLRSFPENARNRSVKKEARRKAELEVMNRVKELEGELMGMGLVDNSTAFLMTSEMEMPTADADNLCQQLINLTEGCLTGPRIKMLLSMVWGHNVLKRGFWCLYWVLKHNTSDNGVNLGSEAPRIWKLIQDICIWMQKAIIKDVESAVSSLFHMPDSKPTEVHGLAIAVLLLVIFHAVHTNVLTLVSHTSIDWLQTVASFLKDKKVSLQVKANTITAQVAAVVGGMKYQNIIPLLDVPPLQWQFSDKEATTFATALSQCIESNLM</sequence>
<protein>
    <recommendedName>
        <fullName evidence="3">G domain-containing protein</fullName>
    </recommendedName>
</protein>
<keyword evidence="2" id="KW-1185">Reference proteome</keyword>
<dbReference type="AlphaFoldDB" id="A0A8H6YLI6"/>
<dbReference type="Proteomes" id="UP000623467">
    <property type="component" value="Unassembled WGS sequence"/>
</dbReference>